<keyword evidence="14" id="KW-1185">Reference proteome</keyword>
<organism evidence="13 14">
    <name type="scientific">Termitidicoccus mucosus</name>
    <dbReference type="NCBI Taxonomy" id="1184151"/>
    <lineage>
        <taxon>Bacteria</taxon>
        <taxon>Pseudomonadati</taxon>
        <taxon>Verrucomicrobiota</taxon>
        <taxon>Opitutia</taxon>
        <taxon>Opitutales</taxon>
        <taxon>Opitutaceae</taxon>
        <taxon>Termitidicoccus</taxon>
    </lineage>
</organism>
<dbReference type="InterPro" id="IPR012910">
    <property type="entry name" value="Plug_dom"/>
</dbReference>
<feature type="domain" description="TonB-dependent receptor-like beta-barrel" evidence="11">
    <location>
        <begin position="475"/>
        <end position="954"/>
    </location>
</feature>
<dbReference type="GO" id="GO:0009279">
    <property type="term" value="C:cell outer membrane"/>
    <property type="evidence" value="ECO:0007669"/>
    <property type="project" value="UniProtKB-SubCell"/>
</dbReference>
<evidence type="ECO:0000256" key="1">
    <source>
        <dbReference type="ARBA" id="ARBA00004571"/>
    </source>
</evidence>
<comment type="caution">
    <text evidence="13">The sequence shown here is derived from an EMBL/GenBank/DDBJ whole genome shotgun (WGS) entry which is preliminary data.</text>
</comment>
<keyword evidence="4 8" id="KW-0812">Transmembrane</keyword>
<keyword evidence="10" id="KW-0732">Signal</keyword>
<dbReference type="NCBIfam" id="TIGR01782">
    <property type="entry name" value="TonB-Xanth-Caul"/>
    <property type="match status" value="1"/>
</dbReference>
<dbReference type="SUPFAM" id="SSF56935">
    <property type="entry name" value="Porins"/>
    <property type="match status" value="1"/>
</dbReference>
<evidence type="ECO:0000313" key="13">
    <source>
        <dbReference type="EMBL" id="OAM90539.1"/>
    </source>
</evidence>
<evidence type="ECO:0000313" key="14">
    <source>
        <dbReference type="Proteomes" id="UP000078486"/>
    </source>
</evidence>
<dbReference type="PANTHER" id="PTHR40980">
    <property type="entry name" value="PLUG DOMAIN-CONTAINING PROTEIN"/>
    <property type="match status" value="1"/>
</dbReference>
<proteinExistence type="inferred from homology"/>
<dbReference type="InterPro" id="IPR037066">
    <property type="entry name" value="Plug_dom_sf"/>
</dbReference>
<dbReference type="Gene3D" id="2.60.40.1120">
    <property type="entry name" value="Carboxypeptidase-like, regulatory domain"/>
    <property type="match status" value="1"/>
</dbReference>
<keyword evidence="5 9" id="KW-0798">TonB box</keyword>
<evidence type="ECO:0000259" key="11">
    <source>
        <dbReference type="Pfam" id="PF00593"/>
    </source>
</evidence>
<comment type="subcellular location">
    <subcellularLocation>
        <location evidence="1 8">Cell outer membrane</location>
        <topology evidence="1 8">Multi-pass membrane protein</topology>
    </subcellularLocation>
</comment>
<dbReference type="Proteomes" id="UP000078486">
    <property type="component" value="Unassembled WGS sequence"/>
</dbReference>
<keyword evidence="3 8" id="KW-1134">Transmembrane beta strand</keyword>
<evidence type="ECO:0000259" key="12">
    <source>
        <dbReference type="Pfam" id="PF07715"/>
    </source>
</evidence>
<feature type="chain" id="PRO_5008089152" description="TonB-dependent receptor" evidence="10">
    <location>
        <begin position="22"/>
        <end position="987"/>
    </location>
</feature>
<dbReference type="AlphaFoldDB" id="A0A178IMX4"/>
<dbReference type="InterPro" id="IPR036942">
    <property type="entry name" value="Beta-barrel_TonB_sf"/>
</dbReference>
<feature type="domain" description="TonB-dependent receptor plug" evidence="12">
    <location>
        <begin position="135"/>
        <end position="234"/>
    </location>
</feature>
<dbReference type="SUPFAM" id="SSF49464">
    <property type="entry name" value="Carboxypeptidase regulatory domain-like"/>
    <property type="match status" value="1"/>
</dbReference>
<comment type="similarity">
    <text evidence="8 9">Belongs to the TonB-dependent receptor family.</text>
</comment>
<dbReference type="Pfam" id="PF07715">
    <property type="entry name" value="Plug"/>
    <property type="match status" value="1"/>
</dbReference>
<dbReference type="PROSITE" id="PS52016">
    <property type="entry name" value="TONB_DEPENDENT_REC_3"/>
    <property type="match status" value="1"/>
</dbReference>
<dbReference type="PANTHER" id="PTHR40980:SF4">
    <property type="entry name" value="TONB-DEPENDENT RECEPTOR-LIKE BETA-BARREL DOMAIN-CONTAINING PROTEIN"/>
    <property type="match status" value="1"/>
</dbReference>
<evidence type="ECO:0000256" key="4">
    <source>
        <dbReference type="ARBA" id="ARBA00022692"/>
    </source>
</evidence>
<dbReference type="Pfam" id="PF13620">
    <property type="entry name" value="CarboxypepD_reg"/>
    <property type="match status" value="1"/>
</dbReference>
<dbReference type="STRING" id="1184151.AW736_00450"/>
<evidence type="ECO:0000256" key="7">
    <source>
        <dbReference type="ARBA" id="ARBA00023237"/>
    </source>
</evidence>
<dbReference type="Gene3D" id="2.170.130.10">
    <property type="entry name" value="TonB-dependent receptor, plug domain"/>
    <property type="match status" value="1"/>
</dbReference>
<keyword evidence="6 8" id="KW-0472">Membrane</keyword>
<evidence type="ECO:0000256" key="9">
    <source>
        <dbReference type="RuleBase" id="RU003357"/>
    </source>
</evidence>
<protein>
    <recommendedName>
        <fullName evidence="15">TonB-dependent receptor</fullName>
    </recommendedName>
</protein>
<dbReference type="Gene3D" id="2.40.170.20">
    <property type="entry name" value="TonB-dependent receptor, beta-barrel domain"/>
    <property type="match status" value="1"/>
</dbReference>
<evidence type="ECO:0000256" key="10">
    <source>
        <dbReference type="SAM" id="SignalP"/>
    </source>
</evidence>
<keyword evidence="7 8" id="KW-0998">Cell outer membrane</keyword>
<dbReference type="InterPro" id="IPR000531">
    <property type="entry name" value="Beta-barrel_TonB"/>
</dbReference>
<reference evidence="13 14" key="1">
    <citation type="submission" date="2016-01" db="EMBL/GenBank/DDBJ databases">
        <title>High potential of lignocellulose degradation of a new Verrucomicrobia species.</title>
        <authorList>
            <person name="Wang Y."/>
            <person name="Shi Y."/>
            <person name="Qiu Z."/>
            <person name="Liu S."/>
            <person name="Yang H."/>
        </authorList>
    </citation>
    <scope>NUCLEOTIDE SEQUENCE [LARGE SCALE GENOMIC DNA]</scope>
    <source>
        <strain evidence="13 14">TSB47</strain>
    </source>
</reference>
<feature type="signal peptide" evidence="10">
    <location>
        <begin position="1"/>
        <end position="21"/>
    </location>
</feature>
<dbReference type="RefSeq" id="WP_068768347.1">
    <property type="nucleotide sequence ID" value="NZ_CP109796.1"/>
</dbReference>
<evidence type="ECO:0000256" key="8">
    <source>
        <dbReference type="PROSITE-ProRule" id="PRU01360"/>
    </source>
</evidence>
<dbReference type="EMBL" id="LRRQ01000055">
    <property type="protein sequence ID" value="OAM90539.1"/>
    <property type="molecule type" value="Genomic_DNA"/>
</dbReference>
<gene>
    <name evidence="13" type="ORF">AW736_00450</name>
</gene>
<evidence type="ECO:0000256" key="2">
    <source>
        <dbReference type="ARBA" id="ARBA00022448"/>
    </source>
</evidence>
<dbReference type="InterPro" id="IPR010104">
    <property type="entry name" value="TonB_rcpt_bac"/>
</dbReference>
<accession>A0A178IMX4</accession>
<evidence type="ECO:0008006" key="15">
    <source>
        <dbReference type="Google" id="ProtNLM"/>
    </source>
</evidence>
<name>A0A178IMX4_9BACT</name>
<sequence>MISRIIALLVLVAISAGASTAQDAPPGRISGVVRNKATGLFLRDAIIELHPGGRTAATDELGRFSFSVLSHGLYTITVSYMGLESFQRTVEVSANVPAPEIDAQLTDPVYRLEAFVVSGEREGAAAAITRQRNADNVKTVVALDSFGFLPNEDPSDLLIRLPGVNTEDPDIGTISVRGIDSSRNAVTYDGAQMATSFGMISRSFRFINISASSFEELEVIKAPTPNMFASSLGGTVNMKTKTTLNMKEDVQFTYRAGFKLSPSLFDYTPRRIDSPFGPIAALGYKQIFSIGSGLRNFGVSLELFHSKYTNSIARTDTEYAPTMGNAYIYRFKTQDSADYRTTDSATLRFDYKYSNSTRFYVSALFSQAKTDPAPGMEGMNTDFRANPNSASAYAPGYNEDYSTVATGGIMQIIQGYLGFLDRQTRVQIGGEHKYSFLELDYDFTYSNSSVDLDGGGNASSSGNQLIAQLWNITDSTLDRTGNAEFPTYTYAGTNSATNPYKADNYTDFRLYHRQGTRDGTNYEAKINAKANIDLFGRPVQLSSGLAWQQVGLSENPDTRQWRYKYSYNAAGSGSLASDYAVAQFLDPSIKIDSRFGAGITELPRFHIGLVSDDLRDNPGNWWHNEYYYLQDQRNNTRDLRENIYAAYLMGRTRFGKLGVLAGARMEYTEFDGEAWERTKTPASSTVEQVTDPSGSIEKEYGMEKKHTHNSYTDVFPGIHLTYAFHRNFLARASWSTSIGRPPPRQLISTFSYNDTNQTVTVSNPDLQPEYANNFDLSLEYYLKPVGLFSIGAFRKEISDFIYNSRGKIIGPDDGYPDFLEGYTENMYRNGGDATINGLEISYEQQLSFLPRPFKDLRINLNYTWMDMDASYDAGVPRTTDDMPNFIPNSFNARLRYHYKRLWCGVAYNYTDSKLVTYSDNPAYLEYRKGRHQIDLNASFRIKPFIEFFATVNNITDEPYVNYIGKESRNYRTIYNGPNLNIGISGRF</sequence>
<dbReference type="Pfam" id="PF00593">
    <property type="entry name" value="TonB_dep_Rec_b-barrel"/>
    <property type="match status" value="1"/>
</dbReference>
<evidence type="ECO:0000256" key="3">
    <source>
        <dbReference type="ARBA" id="ARBA00022452"/>
    </source>
</evidence>
<keyword evidence="2 8" id="KW-0813">Transport</keyword>
<evidence type="ECO:0000256" key="5">
    <source>
        <dbReference type="ARBA" id="ARBA00023077"/>
    </source>
</evidence>
<dbReference type="InterPro" id="IPR008969">
    <property type="entry name" value="CarboxyPept-like_regulatory"/>
</dbReference>
<dbReference type="InterPro" id="IPR039426">
    <property type="entry name" value="TonB-dep_rcpt-like"/>
</dbReference>
<evidence type="ECO:0000256" key="6">
    <source>
        <dbReference type="ARBA" id="ARBA00023136"/>
    </source>
</evidence>